<organism evidence="2 3">
    <name type="scientific">Nicotiana attenuata</name>
    <name type="common">Coyote tobacco</name>
    <dbReference type="NCBI Taxonomy" id="49451"/>
    <lineage>
        <taxon>Eukaryota</taxon>
        <taxon>Viridiplantae</taxon>
        <taxon>Streptophyta</taxon>
        <taxon>Embryophyta</taxon>
        <taxon>Tracheophyta</taxon>
        <taxon>Spermatophyta</taxon>
        <taxon>Magnoliopsida</taxon>
        <taxon>eudicotyledons</taxon>
        <taxon>Gunneridae</taxon>
        <taxon>Pentapetalae</taxon>
        <taxon>asterids</taxon>
        <taxon>lamiids</taxon>
        <taxon>Solanales</taxon>
        <taxon>Solanaceae</taxon>
        <taxon>Nicotianoideae</taxon>
        <taxon>Nicotianeae</taxon>
        <taxon>Nicotiana</taxon>
    </lineage>
</organism>
<gene>
    <name evidence="2" type="ORF">A4A49_35688</name>
</gene>
<comment type="caution">
    <text evidence="2">The sequence shown here is derived from an EMBL/GenBank/DDBJ whole genome shotgun (WGS) entry which is preliminary data.</text>
</comment>
<dbReference type="Gramene" id="OIT22994">
    <property type="protein sequence ID" value="OIT22994"/>
    <property type="gene ID" value="A4A49_35688"/>
</dbReference>
<protein>
    <submittedName>
        <fullName evidence="2">Uncharacterized protein</fullName>
    </submittedName>
</protein>
<dbReference type="Proteomes" id="UP000187609">
    <property type="component" value="Unassembled WGS sequence"/>
</dbReference>
<proteinExistence type="predicted"/>
<reference evidence="2" key="1">
    <citation type="submission" date="2016-11" db="EMBL/GenBank/DDBJ databases">
        <title>The genome of Nicotiana attenuata.</title>
        <authorList>
            <person name="Xu S."/>
            <person name="Brockmoeller T."/>
            <person name="Gaquerel E."/>
            <person name="Navarro A."/>
            <person name="Kuhl H."/>
            <person name="Gase K."/>
            <person name="Ling Z."/>
            <person name="Zhou W."/>
            <person name="Kreitzer C."/>
            <person name="Stanke M."/>
            <person name="Tang H."/>
            <person name="Lyons E."/>
            <person name="Pandey P."/>
            <person name="Pandey S.P."/>
            <person name="Timmermann B."/>
            <person name="Baldwin I.T."/>
        </authorList>
    </citation>
    <scope>NUCLEOTIDE SEQUENCE [LARGE SCALE GENOMIC DNA]</scope>
    <source>
        <strain evidence="2">UT</strain>
    </source>
</reference>
<accession>A0A1J6JZ10</accession>
<dbReference type="EMBL" id="MJEQ01003377">
    <property type="protein sequence ID" value="OIT22994.1"/>
    <property type="molecule type" value="Genomic_DNA"/>
</dbReference>
<keyword evidence="1" id="KW-1133">Transmembrane helix</keyword>
<evidence type="ECO:0000313" key="2">
    <source>
        <dbReference type="EMBL" id="OIT22994.1"/>
    </source>
</evidence>
<evidence type="ECO:0000256" key="1">
    <source>
        <dbReference type="SAM" id="Phobius"/>
    </source>
</evidence>
<keyword evidence="1" id="KW-0812">Transmembrane</keyword>
<feature type="transmembrane region" description="Helical" evidence="1">
    <location>
        <begin position="20"/>
        <end position="39"/>
    </location>
</feature>
<keyword evidence="3" id="KW-1185">Reference proteome</keyword>
<evidence type="ECO:0000313" key="3">
    <source>
        <dbReference type="Proteomes" id="UP000187609"/>
    </source>
</evidence>
<dbReference type="AlphaFoldDB" id="A0A1J6JZ10"/>
<sequence length="136" mass="15255">MLLLSAFHAVLHLFGEPQGAVLAILTSFMFNICFFQVAFTGLRQDLQKLTCFRNTFFTSCAAMWRHEGWVEEGRLGGGRKCTILSPEAMGFHCLIDIKVQGTDISLMHNKDKLHSSRSGGRHELTGLRRKLCDALP</sequence>
<name>A0A1J6JZ10_NICAT</name>
<keyword evidence="1" id="KW-0472">Membrane</keyword>